<dbReference type="AlphaFoldDB" id="A0A176VGH8"/>
<keyword evidence="12" id="KW-1185">Reference proteome</keyword>
<keyword evidence="7 8" id="KW-0472">Membrane</keyword>
<dbReference type="PROSITE" id="PS50920">
    <property type="entry name" value="SOLCAR"/>
    <property type="match status" value="2"/>
</dbReference>
<feature type="repeat" description="Solcar" evidence="8">
    <location>
        <begin position="14"/>
        <end position="100"/>
    </location>
</feature>
<keyword evidence="5" id="KW-0677">Repeat</keyword>
<organism evidence="11 12">
    <name type="scientific">Marchantia polymorpha subsp. ruderalis</name>
    <dbReference type="NCBI Taxonomy" id="1480154"/>
    <lineage>
        <taxon>Eukaryota</taxon>
        <taxon>Viridiplantae</taxon>
        <taxon>Streptophyta</taxon>
        <taxon>Embryophyta</taxon>
        <taxon>Marchantiophyta</taxon>
        <taxon>Marchantiopsida</taxon>
        <taxon>Marchantiidae</taxon>
        <taxon>Marchantiales</taxon>
        <taxon>Marchantiaceae</taxon>
        <taxon>Marchantia</taxon>
    </lineage>
</organism>
<accession>A0A176VGH8</accession>
<dbReference type="SUPFAM" id="SSF103506">
    <property type="entry name" value="Mitochondrial carrier"/>
    <property type="match status" value="1"/>
</dbReference>
<dbReference type="Proteomes" id="UP001162541">
    <property type="component" value="Chromosome 4"/>
</dbReference>
<evidence type="ECO:0000256" key="1">
    <source>
        <dbReference type="ARBA" id="ARBA00004141"/>
    </source>
</evidence>
<dbReference type="GO" id="GO:0016020">
    <property type="term" value="C:membrane"/>
    <property type="evidence" value="ECO:0007669"/>
    <property type="project" value="UniProtKB-SubCell"/>
</dbReference>
<dbReference type="Pfam" id="PF00153">
    <property type="entry name" value="Mito_carr"/>
    <property type="match status" value="2"/>
</dbReference>
<evidence type="ECO:0000313" key="11">
    <source>
        <dbReference type="EMBL" id="OAE20004.1"/>
    </source>
</evidence>
<proteinExistence type="inferred from homology"/>
<comment type="subcellular location">
    <subcellularLocation>
        <location evidence="1">Membrane</location>
        <topology evidence="1">Multi-pass membrane protein</topology>
    </subcellularLocation>
</comment>
<evidence type="ECO:0000256" key="6">
    <source>
        <dbReference type="ARBA" id="ARBA00022989"/>
    </source>
</evidence>
<reference evidence="10" key="2">
    <citation type="journal article" date="2019" name="Curr. Biol.">
        <title>Chromatin organization in early land plants reveals an ancestral association between H3K27me3, transposons, and constitutive heterochromatin.</title>
        <authorList>
            <person name="Montgomery S.A."/>
            <person name="Tanizawa Y."/>
            <person name="Galik B."/>
            <person name="Wang N."/>
            <person name="Ito T."/>
            <person name="Mochizuki T."/>
            <person name="Akimcheva S."/>
            <person name="Bowman J."/>
            <person name="Cognat V."/>
            <person name="Drouard L."/>
            <person name="Ekker H."/>
            <person name="Houng S."/>
            <person name="Kohchi T."/>
            <person name="Lin S."/>
            <person name="Liu L.D."/>
            <person name="Nakamura Y."/>
            <person name="Valeeva L.R."/>
            <person name="Shakirov E.V."/>
            <person name="Shippen D.E."/>
            <person name="Wei W."/>
            <person name="Yagura M."/>
            <person name="Yamaoka S."/>
            <person name="Yamato K.T."/>
            <person name="Liu C."/>
            <person name="Berger F."/>
        </authorList>
    </citation>
    <scope>NUCLEOTIDE SEQUENCE [LARGE SCALE GENOMIC DNA]</scope>
    <source>
        <strain evidence="10">Tak-1</strain>
    </source>
</reference>
<protein>
    <submittedName>
        <fullName evidence="11">Uncharacterized protein</fullName>
    </submittedName>
</protein>
<dbReference type="InterPro" id="IPR018108">
    <property type="entry name" value="MCP_transmembrane"/>
</dbReference>
<evidence type="ECO:0000256" key="8">
    <source>
        <dbReference type="PROSITE-ProRule" id="PRU00282"/>
    </source>
</evidence>
<dbReference type="Gene3D" id="1.50.40.10">
    <property type="entry name" value="Mitochondrial carrier domain"/>
    <property type="match status" value="1"/>
</dbReference>
<gene>
    <name evidence="11" type="ORF">AXG93_17s1030</name>
    <name evidence="10" type="ORF">Mp_4g08930</name>
</gene>
<dbReference type="EMBL" id="LVLJ01003721">
    <property type="protein sequence ID" value="OAE20004.1"/>
    <property type="molecule type" value="Genomic_DNA"/>
</dbReference>
<evidence type="ECO:0000256" key="4">
    <source>
        <dbReference type="ARBA" id="ARBA00022692"/>
    </source>
</evidence>
<evidence type="ECO:0000256" key="7">
    <source>
        <dbReference type="ARBA" id="ARBA00023136"/>
    </source>
</evidence>
<comment type="similarity">
    <text evidence="2 9">Belongs to the mitochondrial carrier (TC 2.A.29) family.</text>
</comment>
<dbReference type="Proteomes" id="UP000077202">
    <property type="component" value="Unassembled WGS sequence"/>
</dbReference>
<evidence type="ECO:0000256" key="3">
    <source>
        <dbReference type="ARBA" id="ARBA00022448"/>
    </source>
</evidence>
<evidence type="ECO:0000313" key="10">
    <source>
        <dbReference type="EMBL" id="BBN08107.1"/>
    </source>
</evidence>
<dbReference type="InterPro" id="IPR023395">
    <property type="entry name" value="MCP_dom_sf"/>
</dbReference>
<keyword evidence="3 9" id="KW-0813">Transport</keyword>
<evidence type="ECO:0000313" key="12">
    <source>
        <dbReference type="Proteomes" id="UP000077202"/>
    </source>
</evidence>
<sequence length="386" mass="41896">MGLSPNAIEESRKALFVRHGAAFVGAVATETAFFYPIDTLKTLLQVNANAGRKLDVSAVVEGVSKSSGFTGLYGGVGWQLLGRLSSLGLRFGVYELMTAFYADGRSDSYVSLSESFLGGLTAGAVESLVSTPFDILKVRAQITSATTGVIKVQGETVKLNAHKAQPNLPTNIPDGPHWDRIRRSLSLLPSRSPDITADLRKYPWLATGSGQPPLVKDVGGLRGAVGLEGLNVLWRGLRPGLYRDAMYGGFFFCGWQFLDDLATEGRAYMMNPPPTSWDDVSPSSPWQLSITAGIVASFAATASHSFDSAKTRLQATVVPKYLTMERKMLKWKAPGSWFESIVGFSPFDRHFLRRGLGLRALQHGCGTFALVLTYHTAVQAAKIKKW</sequence>
<feature type="repeat" description="Solcar" evidence="8">
    <location>
        <begin position="110"/>
        <end position="261"/>
    </location>
</feature>
<keyword evidence="6" id="KW-1133">Transmembrane helix</keyword>
<name>A0A176VGH8_MARPO</name>
<evidence type="ECO:0000313" key="13">
    <source>
        <dbReference type="Proteomes" id="UP001162541"/>
    </source>
</evidence>
<dbReference type="EMBL" id="AP019869">
    <property type="protein sequence ID" value="BBN08107.1"/>
    <property type="molecule type" value="Genomic_DNA"/>
</dbReference>
<evidence type="ECO:0000256" key="5">
    <source>
        <dbReference type="ARBA" id="ARBA00022737"/>
    </source>
</evidence>
<keyword evidence="4 8" id="KW-0812">Transmembrane</keyword>
<evidence type="ECO:0000256" key="2">
    <source>
        <dbReference type="ARBA" id="ARBA00006375"/>
    </source>
</evidence>
<dbReference type="PANTHER" id="PTHR45667">
    <property type="entry name" value="S-ADENOSYLMETHIONINE MITOCHONDRIAL CARRIER PROTEIN"/>
    <property type="match status" value="1"/>
</dbReference>
<evidence type="ECO:0000256" key="9">
    <source>
        <dbReference type="RuleBase" id="RU000488"/>
    </source>
</evidence>
<reference evidence="11 12" key="1">
    <citation type="submission" date="2016-03" db="EMBL/GenBank/DDBJ databases">
        <title>Mechanisms controlling the formation of the plant cell surface in tip-growing cells are functionally conserved among land plants.</title>
        <authorList>
            <person name="Honkanen S."/>
            <person name="Jones V.A."/>
            <person name="Morieri G."/>
            <person name="Champion C."/>
            <person name="Hetherington A.J."/>
            <person name="Kelly S."/>
            <person name="Saint-Marcoux D."/>
            <person name="Proust H."/>
            <person name="Prescott H."/>
            <person name="Dolan L."/>
        </authorList>
    </citation>
    <scope>NUCLEOTIDE SEQUENCE [LARGE SCALE GENOMIC DNA]</scope>
    <source>
        <strain evidence="12">cv. Tak-1 and cv. Tak-2</strain>
        <tissue evidence="11">Whole gametophyte</tissue>
    </source>
</reference>
<reference evidence="13" key="3">
    <citation type="journal article" date="2020" name="Curr. Biol.">
        <title>Chromatin organization in early land plants reveals an ancestral association between H3K27me3, transposons, and constitutive heterochromatin.</title>
        <authorList>
            <person name="Montgomery S.A."/>
            <person name="Tanizawa Y."/>
            <person name="Galik B."/>
            <person name="Wang N."/>
            <person name="Ito T."/>
            <person name="Mochizuki T."/>
            <person name="Akimcheva S."/>
            <person name="Bowman J.L."/>
            <person name="Cognat V."/>
            <person name="Marechal-Drouard L."/>
            <person name="Ekker H."/>
            <person name="Hong S.F."/>
            <person name="Kohchi T."/>
            <person name="Lin S.S."/>
            <person name="Liu L.D."/>
            <person name="Nakamura Y."/>
            <person name="Valeeva L.R."/>
            <person name="Shakirov E.V."/>
            <person name="Shippen D.E."/>
            <person name="Wei W.L."/>
            <person name="Yagura M."/>
            <person name="Yamaoka S."/>
            <person name="Yamato K.T."/>
            <person name="Liu C."/>
            <person name="Berger F."/>
        </authorList>
    </citation>
    <scope>NUCLEOTIDE SEQUENCE [LARGE SCALE GENOMIC DNA]</scope>
    <source>
        <strain evidence="13">Tak-1</strain>
    </source>
</reference>